<feature type="coiled-coil region" evidence="2">
    <location>
        <begin position="144"/>
        <end position="171"/>
    </location>
</feature>
<gene>
    <name evidence="3" type="ORF">WMO43_09210</name>
</gene>
<dbReference type="RefSeq" id="WP_177963139.1">
    <property type="nucleotide sequence ID" value="NZ_JBBMEX010000008.1"/>
</dbReference>
<accession>A0ABV1HEB3</accession>
<keyword evidence="2" id="KW-0175">Coiled coil</keyword>
<reference evidence="3 4" key="1">
    <citation type="submission" date="2024-03" db="EMBL/GenBank/DDBJ databases">
        <title>Human intestinal bacterial collection.</title>
        <authorList>
            <person name="Pauvert C."/>
            <person name="Hitch T.C.A."/>
            <person name="Clavel T."/>
        </authorList>
    </citation>
    <scope>NUCLEOTIDE SEQUENCE [LARGE SCALE GENOMIC DNA]</scope>
    <source>
        <strain evidence="3 4">CLA-AA-H185</strain>
    </source>
</reference>
<comment type="similarity">
    <text evidence="1">Belongs to the TelA family.</text>
</comment>
<dbReference type="PANTHER" id="PTHR38432">
    <property type="entry name" value="TELA-LIKE PROTEIN SAOUHSC_01408"/>
    <property type="match status" value="1"/>
</dbReference>
<evidence type="ECO:0000256" key="2">
    <source>
        <dbReference type="SAM" id="Coils"/>
    </source>
</evidence>
<dbReference type="InterPro" id="IPR008863">
    <property type="entry name" value="Toxic_anion-R_TelA"/>
</dbReference>
<evidence type="ECO:0000256" key="1">
    <source>
        <dbReference type="PIRNR" id="PIRNR026508"/>
    </source>
</evidence>
<sequence length="381" mass="43496">MGLDFGKTAQQTMTAVPEEKNEIEVVKEYDIVADRQQMNADLVNSKEVDDLVSTIEVHNLETIVSFGAEAAEEISKASDIVLNSMNMSQLDDSSEMLNTLAKIMSKFDIEEIKDNPGLFGKLFGNMRKQLDKILDKYHTMGDEVDKIYVQLKQYESEIKQSNRKLNQMFEANVGYYHELVKYILAGEQGCRELEAYIAQRQADMEATGDNSIQFEIQSLQQSLMMLEQRTQDLRTAENVAMQSVPMIKTMEFSNMNLVRKINSAFIVTLPVFKQALAQAIMLKRQKIQAEAMSALDQKTNEMLIKNARNTVEQSKMTAQLASGSSIKIETLETTWRTIVNGIDETKQIQENARKQRIEDQARLENIKAEFNRMYHMPNQGK</sequence>
<dbReference type="PIRSF" id="PIRSF026508">
    <property type="entry name" value="TelA"/>
    <property type="match status" value="1"/>
</dbReference>
<name>A0ABV1HEB3_9FIRM</name>
<dbReference type="PANTHER" id="PTHR38432:SF2">
    <property type="entry name" value="TELLURITE RESISTANCE PROTEIN"/>
    <property type="match status" value="1"/>
</dbReference>
<keyword evidence="4" id="KW-1185">Reference proteome</keyword>
<proteinExistence type="inferred from homology"/>
<evidence type="ECO:0000313" key="4">
    <source>
        <dbReference type="Proteomes" id="UP001454489"/>
    </source>
</evidence>
<evidence type="ECO:0000313" key="3">
    <source>
        <dbReference type="EMBL" id="MEQ2558046.1"/>
    </source>
</evidence>
<dbReference type="EMBL" id="JBBMEX010000008">
    <property type="protein sequence ID" value="MEQ2558046.1"/>
    <property type="molecule type" value="Genomic_DNA"/>
</dbReference>
<comment type="caution">
    <text evidence="3">The sequence shown here is derived from an EMBL/GenBank/DDBJ whole genome shotgun (WGS) entry which is preliminary data.</text>
</comment>
<dbReference type="Proteomes" id="UP001454489">
    <property type="component" value="Unassembled WGS sequence"/>
</dbReference>
<organism evidence="3 4">
    <name type="scientific">Maccoyibacter intestinihominis</name>
    <dbReference type="NCBI Taxonomy" id="3133499"/>
    <lineage>
        <taxon>Bacteria</taxon>
        <taxon>Bacillati</taxon>
        <taxon>Bacillota</taxon>
        <taxon>Clostridia</taxon>
        <taxon>Lachnospirales</taxon>
        <taxon>Lachnospiraceae</taxon>
        <taxon>Maccoyibacter</taxon>
    </lineage>
</organism>
<protein>
    <submittedName>
        <fullName evidence="3">Toxic anion resistance protein</fullName>
    </submittedName>
</protein>
<dbReference type="Pfam" id="PF05816">
    <property type="entry name" value="TelA"/>
    <property type="match status" value="1"/>
</dbReference>